<dbReference type="InterPro" id="IPR007314">
    <property type="entry name" value="Cofac_haem-bd_dom"/>
</dbReference>
<dbReference type="SUPFAM" id="SSF159501">
    <property type="entry name" value="EreA/ChaN-like"/>
    <property type="match status" value="1"/>
</dbReference>
<dbReference type="Proteomes" id="UP000295598">
    <property type="component" value="Unassembled WGS sequence"/>
</dbReference>
<organism evidence="2 3">
    <name type="scientific">Photorhabdus khanii subsp. guanajuatensis</name>
    <dbReference type="NCBI Taxonomy" id="2100166"/>
    <lineage>
        <taxon>Bacteria</taxon>
        <taxon>Pseudomonadati</taxon>
        <taxon>Pseudomonadota</taxon>
        <taxon>Gammaproteobacteria</taxon>
        <taxon>Enterobacterales</taxon>
        <taxon>Morganellaceae</taxon>
        <taxon>Photorhabdus</taxon>
    </lineage>
</organism>
<dbReference type="EMBL" id="PUJY01000001">
    <property type="protein sequence ID" value="TDB63187.1"/>
    <property type="molecule type" value="Genomic_DNA"/>
</dbReference>
<dbReference type="Pfam" id="PF04187">
    <property type="entry name" value="Cofac_haem_bdg"/>
    <property type="match status" value="1"/>
</dbReference>
<protein>
    <submittedName>
        <fullName evidence="2">Iron-regulated protein</fullName>
    </submittedName>
</protein>
<comment type="caution">
    <text evidence="2">The sequence shown here is derived from an EMBL/GenBank/DDBJ whole genome shotgun (WGS) entry which is preliminary data.</text>
</comment>
<name>A0A4R4K6N7_9GAMM</name>
<gene>
    <name evidence="2" type="ORF">C5467_01235</name>
</gene>
<sequence length="303" mass="34330">MMRKNIIWITDIMTFLTAVKSFLIICGLLILSGCASVQQNPTPQVLSPELTQQGGIVYLKTGNVLTPDELINQLASHQRIIVGEKHNNPYHHQIELWLVQQLRLKREHGAVLLEMINPDQQEKVNKVKRWLQTKPSVRESRIKELLAWHDGWPWQLYGGLVMELMQQPYPLLFANLNLNEVKAVCCNPPVLQGDISVAKNVKSRIEATIKEAHGGEITARQLSVMTTIQQMRDRRMAEQLLKAPTPATLIVGAYHATKIMGVPLHVKDLSPQEDLVVLIMAEKGNVLDNQHADYIWYTPAKKP</sequence>
<feature type="domain" description="Haem-binding uptake Tiki superfamily ChaN" evidence="1">
    <location>
        <begin position="70"/>
        <end position="266"/>
    </location>
</feature>
<dbReference type="InterPro" id="IPR016773">
    <property type="entry name" value="Fe3_uptake_reg_CjrA_prd"/>
</dbReference>
<evidence type="ECO:0000259" key="1">
    <source>
        <dbReference type="Pfam" id="PF04187"/>
    </source>
</evidence>
<evidence type="ECO:0000313" key="3">
    <source>
        <dbReference type="Proteomes" id="UP000295598"/>
    </source>
</evidence>
<accession>A0A4R4K6N7</accession>
<dbReference type="AlphaFoldDB" id="A0A4R4K6N7"/>
<dbReference type="CDD" id="cd14727">
    <property type="entry name" value="ChanN-like"/>
    <property type="match status" value="1"/>
</dbReference>
<dbReference type="PROSITE" id="PS51257">
    <property type="entry name" value="PROKAR_LIPOPROTEIN"/>
    <property type="match status" value="1"/>
</dbReference>
<dbReference type="PIRSF" id="PIRSF020419">
    <property type="entry name" value="Fe_uptake_reg_CjrA_prd"/>
    <property type="match status" value="1"/>
</dbReference>
<proteinExistence type="predicted"/>
<reference evidence="2 3" key="1">
    <citation type="journal article" date="2019" name="Int. J. Syst. Evol. Microbiol.">
        <title>Photorhabdus khanii subsp. guanajuatensis subsp. nov., isolated from Heterorhabditis atacamensis, and Photorhabdus luminescens subsp. mexicana subsp. nov., isolated from Heterorhabditis mexicana entomopathogenic nematodes.</title>
        <authorList>
            <person name="Machado R.A.R."/>
            <person name="Bruno P."/>
            <person name="Arce C.C.M."/>
            <person name="Liechti N."/>
            <person name="Kohler A."/>
            <person name="Bernal J."/>
            <person name="Bruggmann R."/>
            <person name="Turlings T.C.J."/>
        </authorList>
    </citation>
    <scope>NUCLEOTIDE SEQUENCE [LARGE SCALE GENOMIC DNA]</scope>
    <source>
        <strain evidence="2 3">MEX20-17</strain>
    </source>
</reference>
<evidence type="ECO:0000313" key="2">
    <source>
        <dbReference type="EMBL" id="TDB63187.1"/>
    </source>
</evidence>
<dbReference type="Gene3D" id="1.10.8.760">
    <property type="entry name" value="Haem-binding uptake, Tiki superfamily, ChaN, domain 2"/>
    <property type="match status" value="1"/>
</dbReference>
<dbReference type="Gene3D" id="3.40.50.11550">
    <property type="match status" value="1"/>
</dbReference>